<dbReference type="Pfam" id="PF17919">
    <property type="entry name" value="RT_RNaseH_2"/>
    <property type="match status" value="1"/>
</dbReference>
<dbReference type="Proteomes" id="UP000030755">
    <property type="component" value="Unassembled WGS sequence"/>
</dbReference>
<feature type="domain" description="Reverse transcriptase" evidence="2">
    <location>
        <begin position="1"/>
        <end position="65"/>
    </location>
</feature>
<dbReference type="EMBL" id="KE560913">
    <property type="protein sequence ID" value="EPZ34791.1"/>
    <property type="molecule type" value="Genomic_DNA"/>
</dbReference>
<organism evidence="3 4">
    <name type="scientific">Rozella allomycis (strain CSF55)</name>
    <dbReference type="NCBI Taxonomy" id="988480"/>
    <lineage>
        <taxon>Eukaryota</taxon>
        <taxon>Fungi</taxon>
        <taxon>Fungi incertae sedis</taxon>
        <taxon>Cryptomycota</taxon>
        <taxon>Cryptomycota incertae sedis</taxon>
        <taxon>Rozella</taxon>
    </lineage>
</organism>
<dbReference type="InterPro" id="IPR000477">
    <property type="entry name" value="RT_dom"/>
</dbReference>
<dbReference type="OMA" id="KCCFLQR"/>
<dbReference type="InterPro" id="IPR050951">
    <property type="entry name" value="Retrovirus_Pol_polyprotein"/>
</dbReference>
<protein>
    <recommendedName>
        <fullName evidence="2">Reverse transcriptase domain-containing protein</fullName>
    </recommendedName>
</protein>
<dbReference type="SUPFAM" id="SSF56672">
    <property type="entry name" value="DNA/RNA polymerases"/>
    <property type="match status" value="1"/>
</dbReference>
<evidence type="ECO:0000256" key="1">
    <source>
        <dbReference type="ARBA" id="ARBA00023268"/>
    </source>
</evidence>
<dbReference type="HOGENOM" id="CLU_1462128_0_0_1"/>
<dbReference type="PANTHER" id="PTHR37984:SF5">
    <property type="entry name" value="PROTEIN NYNRIN-LIKE"/>
    <property type="match status" value="1"/>
</dbReference>
<sequence>MTKHWSKYFFVHVYIDDIIIHSESYAEHVKHVETVVKELNRIHLVINMENSCFAYEQLDLLGFKINRQGIQAVPDKLLIEGWEIPFRDLVPNYAAITSPLDKLRKAKTITWTKEYEDIYQTLRKIFWTQINVKYHDFNHPFCIATDASNKGLGAVLYHEDDNQIHYNCFASRASTQGERNYSATK</sequence>
<dbReference type="OrthoDB" id="1750432at2759"/>
<dbReference type="InterPro" id="IPR043502">
    <property type="entry name" value="DNA/RNA_pol_sf"/>
</dbReference>
<name>A0A075B1E4_ROZAC</name>
<dbReference type="Pfam" id="PF00078">
    <property type="entry name" value="RVT_1"/>
    <property type="match status" value="1"/>
</dbReference>
<dbReference type="InterPro" id="IPR043128">
    <property type="entry name" value="Rev_trsase/Diguanyl_cyclase"/>
</dbReference>
<dbReference type="GO" id="GO:0003824">
    <property type="term" value="F:catalytic activity"/>
    <property type="evidence" value="ECO:0007669"/>
    <property type="project" value="UniProtKB-KW"/>
</dbReference>
<dbReference type="PROSITE" id="PS50878">
    <property type="entry name" value="RT_POL"/>
    <property type="match status" value="1"/>
</dbReference>
<proteinExistence type="predicted"/>
<keyword evidence="1" id="KW-0511">Multifunctional enzyme</keyword>
<evidence type="ECO:0000313" key="4">
    <source>
        <dbReference type="Proteomes" id="UP000030755"/>
    </source>
</evidence>
<evidence type="ECO:0000259" key="2">
    <source>
        <dbReference type="PROSITE" id="PS50878"/>
    </source>
</evidence>
<dbReference type="STRING" id="988480.A0A075B1E4"/>
<dbReference type="AlphaFoldDB" id="A0A075B1E4"/>
<dbReference type="Gene3D" id="3.30.70.270">
    <property type="match status" value="1"/>
</dbReference>
<gene>
    <name evidence="3" type="ORF">O9G_006210</name>
</gene>
<reference evidence="3 4" key="1">
    <citation type="journal article" date="2013" name="Curr. Biol.">
        <title>Shared signatures of parasitism and phylogenomics unite Cryptomycota and microsporidia.</title>
        <authorList>
            <person name="James T.Y."/>
            <person name="Pelin A."/>
            <person name="Bonen L."/>
            <person name="Ahrendt S."/>
            <person name="Sain D."/>
            <person name="Corradi N."/>
            <person name="Stajich J.E."/>
        </authorList>
    </citation>
    <scope>NUCLEOTIDE SEQUENCE [LARGE SCALE GENOMIC DNA]</scope>
    <source>
        <strain evidence="3 4">CSF55</strain>
    </source>
</reference>
<dbReference type="InterPro" id="IPR041577">
    <property type="entry name" value="RT_RNaseH_2"/>
</dbReference>
<keyword evidence="4" id="KW-1185">Reference proteome</keyword>
<evidence type="ECO:0000313" key="3">
    <source>
        <dbReference type="EMBL" id="EPZ34791.1"/>
    </source>
</evidence>
<dbReference type="PANTHER" id="PTHR37984">
    <property type="entry name" value="PROTEIN CBG26694"/>
    <property type="match status" value="1"/>
</dbReference>
<accession>A0A075B1E4</accession>